<feature type="compositionally biased region" description="Basic and acidic residues" evidence="1">
    <location>
        <begin position="182"/>
        <end position="193"/>
    </location>
</feature>
<reference evidence="2 4" key="1">
    <citation type="journal article" date="2008" name="Science">
        <title>The Physcomitrella genome reveals evolutionary insights into the conquest of land by plants.</title>
        <authorList>
            <person name="Rensing S."/>
            <person name="Lang D."/>
            <person name="Zimmer A."/>
            <person name="Terry A."/>
            <person name="Salamov A."/>
            <person name="Shapiro H."/>
            <person name="Nishiyama T."/>
            <person name="Perroud P.-F."/>
            <person name="Lindquist E."/>
            <person name="Kamisugi Y."/>
            <person name="Tanahashi T."/>
            <person name="Sakakibara K."/>
            <person name="Fujita T."/>
            <person name="Oishi K."/>
            <person name="Shin-I T."/>
            <person name="Kuroki Y."/>
            <person name="Toyoda A."/>
            <person name="Suzuki Y."/>
            <person name="Hashimoto A."/>
            <person name="Yamaguchi K."/>
            <person name="Sugano A."/>
            <person name="Kohara Y."/>
            <person name="Fujiyama A."/>
            <person name="Anterola A."/>
            <person name="Aoki S."/>
            <person name="Ashton N."/>
            <person name="Barbazuk W.B."/>
            <person name="Barker E."/>
            <person name="Bennetzen J."/>
            <person name="Bezanilla M."/>
            <person name="Blankenship R."/>
            <person name="Cho S.H."/>
            <person name="Dutcher S."/>
            <person name="Estelle M."/>
            <person name="Fawcett J.A."/>
            <person name="Gundlach H."/>
            <person name="Hanada K."/>
            <person name="Heyl A."/>
            <person name="Hicks K.A."/>
            <person name="Hugh J."/>
            <person name="Lohr M."/>
            <person name="Mayer K."/>
            <person name="Melkozernov A."/>
            <person name="Murata T."/>
            <person name="Nelson D."/>
            <person name="Pils B."/>
            <person name="Prigge M."/>
            <person name="Reiss B."/>
            <person name="Renner T."/>
            <person name="Rombauts S."/>
            <person name="Rushton P."/>
            <person name="Sanderfoot A."/>
            <person name="Schween G."/>
            <person name="Shiu S.-H."/>
            <person name="Stueber K."/>
            <person name="Theodoulou F.L."/>
            <person name="Tu H."/>
            <person name="Van de Peer Y."/>
            <person name="Verrier P.J."/>
            <person name="Waters E."/>
            <person name="Wood A."/>
            <person name="Yang L."/>
            <person name="Cove D."/>
            <person name="Cuming A."/>
            <person name="Hasebe M."/>
            <person name="Lucas S."/>
            <person name="Mishler D.B."/>
            <person name="Reski R."/>
            <person name="Grigoriev I."/>
            <person name="Quatrano R.S."/>
            <person name="Boore J.L."/>
        </authorList>
    </citation>
    <scope>NUCLEOTIDE SEQUENCE [LARGE SCALE GENOMIC DNA]</scope>
    <source>
        <strain evidence="3 4">cv. Gransden 2004</strain>
    </source>
</reference>
<dbReference type="PaxDb" id="3218-PP1S335_3V6.1"/>
<sequence>MVEWTEFHAGRRRNSDMELHSRRPMSRSFDSAEPKPIIDVIMDCGTARRVQIQSNPRVTILKEHKMRSRSMPLENGSAEETALRVIRECLADDLYSDDLDYIANIEAVQNCDGDGYGGAGSLQNKMTGQGCFSPKWQSSHKWVKVLISPMMSRNRVFPSRSKEVRKGKGSSKRLTRFPSSDWSRKDANDDKLSPHWRKQAKTGSKTTIRSSVLSWLQPDAAKPRPKKQKQMELCTSSSSSCGMSHSGFTDPWLKDLITVGHLHEIAEEHEIFSDDEADNLESINSFGKFLLIAAQRQPKAGLTRISSATF</sequence>
<protein>
    <submittedName>
        <fullName evidence="2 3">Uncharacterized protein</fullName>
    </submittedName>
</protein>
<feature type="region of interest" description="Disordered" evidence="1">
    <location>
        <begin position="1"/>
        <end position="31"/>
    </location>
</feature>
<reference evidence="2 4" key="2">
    <citation type="journal article" date="2018" name="Plant J.">
        <title>The Physcomitrella patens chromosome-scale assembly reveals moss genome structure and evolution.</title>
        <authorList>
            <person name="Lang D."/>
            <person name="Ullrich K.K."/>
            <person name="Murat F."/>
            <person name="Fuchs J."/>
            <person name="Jenkins J."/>
            <person name="Haas F.B."/>
            <person name="Piednoel M."/>
            <person name="Gundlach H."/>
            <person name="Van Bel M."/>
            <person name="Meyberg R."/>
            <person name="Vives C."/>
            <person name="Morata J."/>
            <person name="Symeonidi A."/>
            <person name="Hiss M."/>
            <person name="Muchero W."/>
            <person name="Kamisugi Y."/>
            <person name="Saleh O."/>
            <person name="Blanc G."/>
            <person name="Decker E.L."/>
            <person name="van Gessel N."/>
            <person name="Grimwood J."/>
            <person name="Hayes R.D."/>
            <person name="Graham S.W."/>
            <person name="Gunter L.E."/>
            <person name="McDaniel S.F."/>
            <person name="Hoernstein S.N.W."/>
            <person name="Larsson A."/>
            <person name="Li F.W."/>
            <person name="Perroud P.F."/>
            <person name="Phillips J."/>
            <person name="Ranjan P."/>
            <person name="Rokshar D.S."/>
            <person name="Rothfels C.J."/>
            <person name="Schneider L."/>
            <person name="Shu S."/>
            <person name="Stevenson D.W."/>
            <person name="Thummler F."/>
            <person name="Tillich M."/>
            <person name="Villarreal Aguilar J.C."/>
            <person name="Widiez T."/>
            <person name="Wong G.K."/>
            <person name="Wymore A."/>
            <person name="Zhang Y."/>
            <person name="Zimmer A.D."/>
            <person name="Quatrano R.S."/>
            <person name="Mayer K.F.X."/>
            <person name="Goodstein D."/>
            <person name="Casacuberta J.M."/>
            <person name="Vandepoele K."/>
            <person name="Reski R."/>
            <person name="Cuming A.C."/>
            <person name="Tuskan G.A."/>
            <person name="Maumus F."/>
            <person name="Salse J."/>
            <person name="Schmutz J."/>
            <person name="Rensing S.A."/>
        </authorList>
    </citation>
    <scope>NUCLEOTIDE SEQUENCE [LARGE SCALE GENOMIC DNA]</scope>
    <source>
        <strain evidence="3 4">cv. Gransden 2004</strain>
    </source>
</reference>
<dbReference type="GeneID" id="112275711"/>
<dbReference type="Proteomes" id="UP000006727">
    <property type="component" value="Chromosome 23"/>
</dbReference>
<dbReference type="Gramene" id="Pp3c23_21400V3.2">
    <property type="protein sequence ID" value="Pp3c23_21400V3.2"/>
    <property type="gene ID" value="Pp3c23_21400"/>
</dbReference>
<accession>A9TVE3</accession>
<dbReference type="OrthoDB" id="10659840at2759"/>
<evidence type="ECO:0000313" key="3">
    <source>
        <dbReference type="EnsemblPlants" id="Pp3c23_21400V3.1"/>
    </source>
</evidence>
<evidence type="ECO:0000256" key="1">
    <source>
        <dbReference type="SAM" id="MobiDB-lite"/>
    </source>
</evidence>
<evidence type="ECO:0000313" key="4">
    <source>
        <dbReference type="Proteomes" id="UP000006727"/>
    </source>
</evidence>
<evidence type="ECO:0000313" key="2">
    <source>
        <dbReference type="EMBL" id="PNR29687.1"/>
    </source>
</evidence>
<dbReference type="HOGENOM" id="CLU_046778_0_0_1"/>
<dbReference type="Gramene" id="Pp3c23_21400V3.1">
    <property type="protein sequence ID" value="Pp3c23_21400V3.1"/>
    <property type="gene ID" value="Pp3c23_21400"/>
</dbReference>
<proteinExistence type="predicted"/>
<feature type="compositionally biased region" description="Basic and acidic residues" evidence="1">
    <location>
        <begin position="1"/>
        <end position="21"/>
    </location>
</feature>
<name>A9TVE3_PHYPA</name>
<dbReference type="PANTHER" id="PTHR35486:SF1">
    <property type="entry name" value="OS02G0689500 PROTEIN"/>
    <property type="match status" value="1"/>
</dbReference>
<dbReference type="AlphaFoldDB" id="A9TVE3"/>
<feature type="region of interest" description="Disordered" evidence="1">
    <location>
        <begin position="157"/>
        <end position="208"/>
    </location>
</feature>
<keyword evidence="4" id="KW-1185">Reference proteome</keyword>
<dbReference type="PANTHER" id="PTHR35486">
    <property type="entry name" value="EXPRESSED PROTEIN"/>
    <property type="match status" value="1"/>
</dbReference>
<dbReference type="EnsemblPlants" id="Pp3c23_21400V3.2">
    <property type="protein sequence ID" value="Pp3c23_21400V3.2"/>
    <property type="gene ID" value="Pp3c23_21400"/>
</dbReference>
<reference evidence="3" key="3">
    <citation type="submission" date="2020-12" db="UniProtKB">
        <authorList>
            <consortium name="EnsemblPlants"/>
        </authorList>
    </citation>
    <scope>IDENTIFICATION</scope>
</reference>
<dbReference type="EnsemblPlants" id="Pp3c23_21400V3.1">
    <property type="protein sequence ID" value="Pp3c23_21400V3.1"/>
    <property type="gene ID" value="Pp3c23_21400"/>
</dbReference>
<gene>
    <name evidence="3" type="primary">LOC112275711</name>
    <name evidence="2" type="ORF">PHYPA_028381</name>
</gene>
<organism evidence="2">
    <name type="scientific">Physcomitrium patens</name>
    <name type="common">Spreading-leaved earth moss</name>
    <name type="synonym">Physcomitrella patens</name>
    <dbReference type="NCBI Taxonomy" id="3218"/>
    <lineage>
        <taxon>Eukaryota</taxon>
        <taxon>Viridiplantae</taxon>
        <taxon>Streptophyta</taxon>
        <taxon>Embryophyta</taxon>
        <taxon>Bryophyta</taxon>
        <taxon>Bryophytina</taxon>
        <taxon>Bryopsida</taxon>
        <taxon>Funariidae</taxon>
        <taxon>Funariales</taxon>
        <taxon>Funariaceae</taxon>
        <taxon>Physcomitrium</taxon>
    </lineage>
</organism>
<dbReference type="RefSeq" id="XP_024362081.1">
    <property type="nucleotide sequence ID" value="XM_024506313.2"/>
</dbReference>
<dbReference type="EMBL" id="ABEU02000023">
    <property type="protein sequence ID" value="PNR29687.1"/>
    <property type="molecule type" value="Genomic_DNA"/>
</dbReference>